<proteinExistence type="inferred from homology"/>
<evidence type="ECO:0000256" key="3">
    <source>
        <dbReference type="ARBA" id="ARBA00004964"/>
    </source>
</evidence>
<reference evidence="11" key="1">
    <citation type="submission" date="2020-10" db="EMBL/GenBank/DDBJ databases">
        <authorList>
            <person name="Gilroy R."/>
        </authorList>
    </citation>
    <scope>NUCLEOTIDE SEQUENCE</scope>
    <source>
        <strain evidence="11">CHK121-14286</strain>
    </source>
</reference>
<dbReference type="GO" id="GO:0009011">
    <property type="term" value="F:alpha-1,4-glucan glucosyltransferase (ADP-glucose donor) activity"/>
    <property type="evidence" value="ECO:0007669"/>
    <property type="project" value="UniProtKB-UniRule"/>
</dbReference>
<evidence type="ECO:0000256" key="2">
    <source>
        <dbReference type="ARBA" id="ARBA00002764"/>
    </source>
</evidence>
<evidence type="ECO:0000256" key="5">
    <source>
        <dbReference type="ARBA" id="ARBA00022676"/>
    </source>
</evidence>
<dbReference type="Pfam" id="PF00534">
    <property type="entry name" value="Glycos_transf_1"/>
    <property type="match status" value="1"/>
</dbReference>
<reference evidence="11" key="2">
    <citation type="journal article" date="2021" name="PeerJ">
        <title>Extensive microbial diversity within the chicken gut microbiome revealed by metagenomics and culture.</title>
        <authorList>
            <person name="Gilroy R."/>
            <person name="Ravi A."/>
            <person name="Getino M."/>
            <person name="Pursley I."/>
            <person name="Horton D.L."/>
            <person name="Alikhan N.F."/>
            <person name="Baker D."/>
            <person name="Gharbi K."/>
            <person name="Hall N."/>
            <person name="Watson M."/>
            <person name="Adriaenssens E.M."/>
            <person name="Foster-Nyarko E."/>
            <person name="Jarju S."/>
            <person name="Secka A."/>
            <person name="Antonio M."/>
            <person name="Oren A."/>
            <person name="Chaudhuri R.R."/>
            <person name="La Ragione R."/>
            <person name="Hildebrand F."/>
            <person name="Pallen M.J."/>
        </authorList>
    </citation>
    <scope>NUCLEOTIDE SEQUENCE</scope>
    <source>
        <strain evidence="11">CHK121-14286</strain>
    </source>
</reference>
<dbReference type="InterPro" id="IPR011835">
    <property type="entry name" value="GS/SS"/>
</dbReference>
<comment type="caution">
    <text evidence="11">The sequence shown here is derived from an EMBL/GenBank/DDBJ whole genome shotgun (WGS) entry which is preliminary data.</text>
</comment>
<comment type="function">
    <text evidence="2 8">Synthesizes alpha-1,4-glucan chains using ADP-glucose.</text>
</comment>
<gene>
    <name evidence="8 11" type="primary">glgA</name>
    <name evidence="11" type="ORF">IAC95_00505</name>
</gene>
<evidence type="ECO:0000313" key="12">
    <source>
        <dbReference type="Proteomes" id="UP000824200"/>
    </source>
</evidence>
<dbReference type="GO" id="GO:0004373">
    <property type="term" value="F:alpha-1,4-glucan glucosyltransferase (UDP-glucose donor) activity"/>
    <property type="evidence" value="ECO:0007669"/>
    <property type="project" value="InterPro"/>
</dbReference>
<evidence type="ECO:0000256" key="7">
    <source>
        <dbReference type="ARBA" id="ARBA00023056"/>
    </source>
</evidence>
<dbReference type="Pfam" id="PF08323">
    <property type="entry name" value="Glyco_transf_5"/>
    <property type="match status" value="1"/>
</dbReference>
<dbReference type="NCBIfam" id="NF001898">
    <property type="entry name" value="PRK00654.1-1"/>
    <property type="match status" value="1"/>
</dbReference>
<evidence type="ECO:0000256" key="8">
    <source>
        <dbReference type="HAMAP-Rule" id="MF_00484"/>
    </source>
</evidence>
<dbReference type="PANTHER" id="PTHR45825">
    <property type="entry name" value="GRANULE-BOUND STARCH SYNTHASE 1, CHLOROPLASTIC/AMYLOPLASTIC"/>
    <property type="match status" value="1"/>
</dbReference>
<sequence length="478" mass="54780">MNIFYFSAEVEPFAKSGGLGDVMGALPKAVAKDANNNVYVVMPYYCDVIKPQYKCQMRFEGYFYTDVNWRHQYVGVLSYKKDNVTYLFLDNEYYFQGPMYCFADNERFAYFSKACLDLVCWLNVKADILHCNDWSTGLIPVLLHAFYRNREQLAHAKTVYTIHNLRYQGWMSVGQAKDLTGLDDWYFTWDRLAHHGSANLMKGAIVFADAVTTVSPSYAREITHDAYSENLGEVTRYYKNKIVGILNGVDYDVYNPATDKLISCNYNGRNPKQGKQNNKTALQQALRLPVNAETAMIAVISRLVDQKGLELIQQALPEILQQDVQLVVLGTGESRYEEMFAQMQRMHPEKVSANIFFDNTLAHKIYASADFMLVPSVFEPCGLTQLIALKYGAVPVVRETGGLKDTVLSYNEETQDGNGFSFTHCNAHDMAFTVRRALNFYYSKKAAYRTIQRRGMKQDFSWKESSEKYMQLYQSLLQ</sequence>
<feature type="domain" description="Starch synthase catalytic" evidence="10">
    <location>
        <begin position="2"/>
        <end position="235"/>
    </location>
</feature>
<dbReference type="CDD" id="cd03791">
    <property type="entry name" value="GT5_Glycogen_synthase_DULL1-like"/>
    <property type="match status" value="1"/>
</dbReference>
<name>A0A9D1J7Z9_9BACT</name>
<accession>A0A9D1J7Z9</accession>
<dbReference type="AlphaFoldDB" id="A0A9D1J7Z9"/>
<feature type="binding site" evidence="8">
    <location>
        <position position="15"/>
    </location>
    <ligand>
        <name>ADP-alpha-D-glucose</name>
        <dbReference type="ChEBI" id="CHEBI:57498"/>
    </ligand>
</feature>
<keyword evidence="5 8" id="KW-0328">Glycosyltransferase</keyword>
<dbReference type="InterPro" id="IPR013534">
    <property type="entry name" value="Starch_synth_cat_dom"/>
</dbReference>
<evidence type="ECO:0000256" key="6">
    <source>
        <dbReference type="ARBA" id="ARBA00022679"/>
    </source>
</evidence>
<keyword evidence="6 8" id="KW-0808">Transferase</keyword>
<dbReference type="NCBIfam" id="TIGR02095">
    <property type="entry name" value="glgA"/>
    <property type="match status" value="1"/>
</dbReference>
<feature type="domain" description="Glycosyl transferase family 1" evidence="9">
    <location>
        <begin position="291"/>
        <end position="439"/>
    </location>
</feature>
<dbReference type="Proteomes" id="UP000824200">
    <property type="component" value="Unassembled WGS sequence"/>
</dbReference>
<evidence type="ECO:0000313" key="11">
    <source>
        <dbReference type="EMBL" id="HIR65362.1"/>
    </source>
</evidence>
<comment type="pathway">
    <text evidence="3 8">Glycan biosynthesis; glycogen biosynthesis.</text>
</comment>
<dbReference type="HAMAP" id="MF_00484">
    <property type="entry name" value="Glycogen_synth"/>
    <property type="match status" value="1"/>
</dbReference>
<dbReference type="SUPFAM" id="SSF53756">
    <property type="entry name" value="UDP-Glycosyltransferase/glycogen phosphorylase"/>
    <property type="match status" value="1"/>
</dbReference>
<keyword evidence="7 8" id="KW-0320">Glycogen biosynthesis</keyword>
<organism evidence="11 12">
    <name type="scientific">Candidatus Fimimonas gallinarum</name>
    <dbReference type="NCBI Taxonomy" id="2840821"/>
    <lineage>
        <taxon>Bacteria</taxon>
        <taxon>Pseudomonadati</taxon>
        <taxon>Myxococcota</taxon>
        <taxon>Myxococcia</taxon>
        <taxon>Myxococcales</taxon>
        <taxon>Cystobacterineae</taxon>
        <taxon>Myxococcaceae</taxon>
        <taxon>Myxococcaceae incertae sedis</taxon>
        <taxon>Candidatus Fimimonas</taxon>
    </lineage>
</organism>
<dbReference type="GO" id="GO:0005978">
    <property type="term" value="P:glycogen biosynthetic process"/>
    <property type="evidence" value="ECO:0007669"/>
    <property type="project" value="UniProtKB-UniRule"/>
</dbReference>
<dbReference type="Gene3D" id="3.40.50.2000">
    <property type="entry name" value="Glycogen Phosphorylase B"/>
    <property type="match status" value="2"/>
</dbReference>
<comment type="catalytic activity">
    <reaction evidence="1 8">
        <text>[(1-&gt;4)-alpha-D-glucosyl](n) + ADP-alpha-D-glucose = [(1-&gt;4)-alpha-D-glucosyl](n+1) + ADP + H(+)</text>
        <dbReference type="Rhea" id="RHEA:18189"/>
        <dbReference type="Rhea" id="RHEA-COMP:9584"/>
        <dbReference type="Rhea" id="RHEA-COMP:9587"/>
        <dbReference type="ChEBI" id="CHEBI:15378"/>
        <dbReference type="ChEBI" id="CHEBI:15444"/>
        <dbReference type="ChEBI" id="CHEBI:57498"/>
        <dbReference type="ChEBI" id="CHEBI:456216"/>
        <dbReference type="EC" id="2.4.1.21"/>
    </reaction>
</comment>
<evidence type="ECO:0000259" key="9">
    <source>
        <dbReference type="Pfam" id="PF00534"/>
    </source>
</evidence>
<evidence type="ECO:0000256" key="1">
    <source>
        <dbReference type="ARBA" id="ARBA00001478"/>
    </source>
</evidence>
<comment type="similarity">
    <text evidence="4 8">Belongs to the glycosyltransferase 1 family. Bacterial/plant glycogen synthase subfamily.</text>
</comment>
<evidence type="ECO:0000259" key="10">
    <source>
        <dbReference type="Pfam" id="PF08323"/>
    </source>
</evidence>
<dbReference type="PANTHER" id="PTHR45825:SF11">
    <property type="entry name" value="ALPHA AMYLASE DOMAIN-CONTAINING PROTEIN"/>
    <property type="match status" value="1"/>
</dbReference>
<dbReference type="EC" id="2.4.1.21" evidence="8"/>
<dbReference type="InterPro" id="IPR001296">
    <property type="entry name" value="Glyco_trans_1"/>
</dbReference>
<dbReference type="EMBL" id="DVHL01000006">
    <property type="protein sequence ID" value="HIR65362.1"/>
    <property type="molecule type" value="Genomic_DNA"/>
</dbReference>
<protein>
    <recommendedName>
        <fullName evidence="8">Glycogen synthase</fullName>
        <ecNumber evidence="8">2.4.1.21</ecNumber>
    </recommendedName>
    <alternativeName>
        <fullName evidence="8">Starch [bacterial glycogen] synthase</fullName>
    </alternativeName>
</protein>
<evidence type="ECO:0000256" key="4">
    <source>
        <dbReference type="ARBA" id="ARBA00010281"/>
    </source>
</evidence>